<dbReference type="InterPro" id="IPR051317">
    <property type="entry name" value="Gfo/Idh/MocA_oxidoreduct"/>
</dbReference>
<dbReference type="SUPFAM" id="SSF51735">
    <property type="entry name" value="NAD(P)-binding Rossmann-fold domains"/>
    <property type="match status" value="1"/>
</dbReference>
<name>A0A381QVJ5_9ZZZZ</name>
<protein>
    <recommendedName>
        <fullName evidence="4">Gfo/Idh/MocA-like oxidoreductase N-terminal domain-containing protein</fullName>
    </recommendedName>
</protein>
<evidence type="ECO:0008006" key="4">
    <source>
        <dbReference type="Google" id="ProtNLM"/>
    </source>
</evidence>
<dbReference type="PANTHER" id="PTHR43708">
    <property type="entry name" value="CONSERVED EXPRESSED OXIDOREDUCTASE (EUROFUNG)"/>
    <property type="match status" value="1"/>
</dbReference>
<organism evidence="3">
    <name type="scientific">marine metagenome</name>
    <dbReference type="NCBI Taxonomy" id="408172"/>
    <lineage>
        <taxon>unclassified sequences</taxon>
        <taxon>metagenomes</taxon>
        <taxon>ecological metagenomes</taxon>
    </lineage>
</organism>
<dbReference type="InterPro" id="IPR055170">
    <property type="entry name" value="GFO_IDH_MocA-like_dom"/>
</dbReference>
<feature type="domain" description="GFO/IDH/MocA-like oxidoreductase" evidence="2">
    <location>
        <begin position="135"/>
        <end position="266"/>
    </location>
</feature>
<dbReference type="InterPro" id="IPR036291">
    <property type="entry name" value="NAD(P)-bd_dom_sf"/>
</dbReference>
<dbReference type="Gene3D" id="3.40.50.720">
    <property type="entry name" value="NAD(P)-binding Rossmann-like Domain"/>
    <property type="match status" value="1"/>
</dbReference>
<sequence length="372" mass="40798">MVGGGRGAFIGEVHRIASRLDNKYCFCAGALSSDPKKSKLSGIELGLDEDRSYGTYEEMIQGESMRDDRIEAVSIVTPNNMHFPIAKKFLEAGCHVICDKPMTISRDEADQLINLASKQNLILAVTYNYSGYPMIRQARAMVKNGKLGKIRVVQGEYSQDWLSEPIERDGQKQAYWRTDPEQSGIGGCVGDIGTHAYHLICYVSGLKAEALCADISTFVNGRQLDDNANILLRFKDNAKGMIWVSQVAVGNENNLKIRIYGEKGGLSWNQENPNELIFSPLNKSSKRITRGGSDVLLEASKITRIPAGHPEGYLEGFATIYSEIAESIIAARNGNIANEMVDYPSGEDGMRGVIFIESVVNSSAAGSVWVNL</sequence>
<dbReference type="SUPFAM" id="SSF55347">
    <property type="entry name" value="Glyceraldehyde-3-phosphate dehydrogenase-like, C-terminal domain"/>
    <property type="match status" value="1"/>
</dbReference>
<dbReference type="InterPro" id="IPR000683">
    <property type="entry name" value="Gfo/Idh/MocA-like_OxRdtase_N"/>
</dbReference>
<dbReference type="Pfam" id="PF22725">
    <property type="entry name" value="GFO_IDH_MocA_C3"/>
    <property type="match status" value="1"/>
</dbReference>
<dbReference type="Gene3D" id="3.30.360.10">
    <property type="entry name" value="Dihydrodipicolinate Reductase, domain 2"/>
    <property type="match status" value="1"/>
</dbReference>
<dbReference type="AlphaFoldDB" id="A0A381QVJ5"/>
<dbReference type="PANTHER" id="PTHR43708:SF3">
    <property type="entry name" value="OXIDOREDUCTASE"/>
    <property type="match status" value="1"/>
</dbReference>
<reference evidence="3" key="1">
    <citation type="submission" date="2018-05" db="EMBL/GenBank/DDBJ databases">
        <authorList>
            <person name="Lanie J.A."/>
            <person name="Ng W.-L."/>
            <person name="Kazmierczak K.M."/>
            <person name="Andrzejewski T.M."/>
            <person name="Davidsen T.M."/>
            <person name="Wayne K.J."/>
            <person name="Tettelin H."/>
            <person name="Glass J.I."/>
            <person name="Rusch D."/>
            <person name="Podicherti R."/>
            <person name="Tsui H.-C.T."/>
            <person name="Winkler M.E."/>
        </authorList>
    </citation>
    <scope>NUCLEOTIDE SEQUENCE</scope>
</reference>
<accession>A0A381QVJ5</accession>
<dbReference type="Pfam" id="PF01408">
    <property type="entry name" value="GFO_IDH_MocA"/>
    <property type="match status" value="1"/>
</dbReference>
<gene>
    <name evidence="3" type="ORF">METZ01_LOCUS36296</name>
</gene>
<dbReference type="EMBL" id="UINC01001550">
    <property type="protein sequence ID" value="SUZ83442.1"/>
    <property type="molecule type" value="Genomic_DNA"/>
</dbReference>
<evidence type="ECO:0000313" key="3">
    <source>
        <dbReference type="EMBL" id="SUZ83442.1"/>
    </source>
</evidence>
<evidence type="ECO:0000259" key="2">
    <source>
        <dbReference type="Pfam" id="PF22725"/>
    </source>
</evidence>
<feature type="domain" description="Gfo/Idh/MocA-like oxidoreductase N-terminal" evidence="1">
    <location>
        <begin position="9"/>
        <end position="127"/>
    </location>
</feature>
<proteinExistence type="predicted"/>
<dbReference type="GO" id="GO:0000166">
    <property type="term" value="F:nucleotide binding"/>
    <property type="evidence" value="ECO:0007669"/>
    <property type="project" value="InterPro"/>
</dbReference>
<evidence type="ECO:0000259" key="1">
    <source>
        <dbReference type="Pfam" id="PF01408"/>
    </source>
</evidence>